<dbReference type="RefSeq" id="WP_170154654.1">
    <property type="nucleotide sequence ID" value="NZ_RAPN01000005.1"/>
</dbReference>
<gene>
    <name evidence="4" type="ORF">BC643_4347</name>
</gene>
<dbReference type="SUPFAM" id="SSF53335">
    <property type="entry name" value="S-adenosyl-L-methionine-dependent methyltransferases"/>
    <property type="match status" value="1"/>
</dbReference>
<evidence type="ECO:0000256" key="1">
    <source>
        <dbReference type="ARBA" id="ARBA00022603"/>
    </source>
</evidence>
<dbReference type="GO" id="GO:0008168">
    <property type="term" value="F:methyltransferase activity"/>
    <property type="evidence" value="ECO:0007669"/>
    <property type="project" value="UniProtKB-KW"/>
</dbReference>
<sequence length="215" mass="24195">MKENFDISVQRFNEFADEFNERFKNIDSYQVHLDLFVSLAPEPVSSILELGCGPGNITGFLHGHFPDAQITAIDLAPRMIEIARRSLPSVDFRVMDVRKIRALKRQFDLVMCSFCLPFLSAEDTQKLIVDCAAQISPGGLIYISTMEGDSDNAGFEPTSFSGDSEVFFNYHLKASLEELLREAGIEIEHSVRQDYQAPDGRISTDLILIGRKRRG</sequence>
<accession>A0A419VV82</accession>
<protein>
    <submittedName>
        <fullName evidence="4">Methyltransferase family protein</fullName>
    </submittedName>
</protein>
<reference evidence="4 5" key="1">
    <citation type="submission" date="2018-09" db="EMBL/GenBank/DDBJ databases">
        <title>Genomic Encyclopedia of Archaeal and Bacterial Type Strains, Phase II (KMG-II): from individual species to whole genera.</title>
        <authorList>
            <person name="Goeker M."/>
        </authorList>
    </citation>
    <scope>NUCLEOTIDE SEQUENCE [LARGE SCALE GENOMIC DNA]</scope>
    <source>
        <strain evidence="4 5">DSM 27148</strain>
    </source>
</reference>
<dbReference type="GO" id="GO:0032259">
    <property type="term" value="P:methylation"/>
    <property type="evidence" value="ECO:0007669"/>
    <property type="project" value="UniProtKB-KW"/>
</dbReference>
<dbReference type="Pfam" id="PF13649">
    <property type="entry name" value="Methyltransf_25"/>
    <property type="match status" value="1"/>
</dbReference>
<dbReference type="PANTHER" id="PTHR43861:SF1">
    <property type="entry name" value="TRANS-ACONITATE 2-METHYLTRANSFERASE"/>
    <property type="match status" value="1"/>
</dbReference>
<keyword evidence="2 4" id="KW-0808">Transferase</keyword>
<dbReference type="AlphaFoldDB" id="A0A419VV82"/>
<dbReference type="Proteomes" id="UP000283387">
    <property type="component" value="Unassembled WGS sequence"/>
</dbReference>
<evidence type="ECO:0000259" key="3">
    <source>
        <dbReference type="Pfam" id="PF13649"/>
    </source>
</evidence>
<dbReference type="Gene3D" id="3.40.50.150">
    <property type="entry name" value="Vaccinia Virus protein VP39"/>
    <property type="match status" value="1"/>
</dbReference>
<feature type="domain" description="Methyltransferase" evidence="3">
    <location>
        <begin position="47"/>
        <end position="139"/>
    </location>
</feature>
<evidence type="ECO:0000313" key="5">
    <source>
        <dbReference type="Proteomes" id="UP000283387"/>
    </source>
</evidence>
<dbReference type="EMBL" id="RAPN01000005">
    <property type="protein sequence ID" value="RKD86031.1"/>
    <property type="molecule type" value="Genomic_DNA"/>
</dbReference>
<dbReference type="CDD" id="cd02440">
    <property type="entry name" value="AdoMet_MTases"/>
    <property type="match status" value="1"/>
</dbReference>
<dbReference type="PANTHER" id="PTHR43861">
    <property type="entry name" value="TRANS-ACONITATE 2-METHYLTRANSFERASE-RELATED"/>
    <property type="match status" value="1"/>
</dbReference>
<name>A0A419VV82_9BACT</name>
<evidence type="ECO:0000313" key="4">
    <source>
        <dbReference type="EMBL" id="RKD86031.1"/>
    </source>
</evidence>
<organism evidence="4 5">
    <name type="scientific">Mangrovibacterium diazotrophicum</name>
    <dbReference type="NCBI Taxonomy" id="1261403"/>
    <lineage>
        <taxon>Bacteria</taxon>
        <taxon>Pseudomonadati</taxon>
        <taxon>Bacteroidota</taxon>
        <taxon>Bacteroidia</taxon>
        <taxon>Marinilabiliales</taxon>
        <taxon>Prolixibacteraceae</taxon>
        <taxon>Mangrovibacterium</taxon>
    </lineage>
</organism>
<evidence type="ECO:0000256" key="2">
    <source>
        <dbReference type="ARBA" id="ARBA00022679"/>
    </source>
</evidence>
<proteinExistence type="predicted"/>
<dbReference type="InterPro" id="IPR029063">
    <property type="entry name" value="SAM-dependent_MTases_sf"/>
</dbReference>
<keyword evidence="5" id="KW-1185">Reference proteome</keyword>
<comment type="caution">
    <text evidence="4">The sequence shown here is derived from an EMBL/GenBank/DDBJ whole genome shotgun (WGS) entry which is preliminary data.</text>
</comment>
<keyword evidence="1 4" id="KW-0489">Methyltransferase</keyword>
<dbReference type="InterPro" id="IPR041698">
    <property type="entry name" value="Methyltransf_25"/>
</dbReference>